<evidence type="ECO:0000256" key="2">
    <source>
        <dbReference type="SAM" id="MobiDB-lite"/>
    </source>
</evidence>
<reference evidence="3 4" key="1">
    <citation type="submission" date="2018-06" db="EMBL/GenBank/DDBJ databases">
        <authorList>
            <consortium name="Pathogen Informatics"/>
            <person name="Doyle S."/>
        </authorList>
    </citation>
    <scope>NUCLEOTIDE SEQUENCE [LARGE SCALE GENOMIC DNA]</scope>
    <source>
        <strain evidence="3 4">NCTC8081</strain>
    </source>
</reference>
<evidence type="ECO:0000313" key="3">
    <source>
        <dbReference type="EMBL" id="SQC06223.1"/>
    </source>
</evidence>
<dbReference type="EMBL" id="UAWO01000002">
    <property type="protein sequence ID" value="SQC06223.1"/>
    <property type="molecule type" value="Genomic_DNA"/>
</dbReference>
<evidence type="ECO:0000313" key="4">
    <source>
        <dbReference type="Proteomes" id="UP000250234"/>
    </source>
</evidence>
<accession>A0A2X3BZK5</accession>
<dbReference type="RefSeq" id="WP_111945104.1">
    <property type="nucleotide sequence ID" value="NZ_CATNYA010000003.1"/>
</dbReference>
<feature type="compositionally biased region" description="Basic and acidic residues" evidence="2">
    <location>
        <begin position="111"/>
        <end position="126"/>
    </location>
</feature>
<feature type="coiled-coil region" evidence="1">
    <location>
        <begin position="150"/>
        <end position="187"/>
    </location>
</feature>
<organism evidence="3 4">
    <name type="scientific">Clostridium perfringens</name>
    <dbReference type="NCBI Taxonomy" id="1502"/>
    <lineage>
        <taxon>Bacteria</taxon>
        <taxon>Bacillati</taxon>
        <taxon>Bacillota</taxon>
        <taxon>Clostridia</taxon>
        <taxon>Eubacteriales</taxon>
        <taxon>Clostridiaceae</taxon>
        <taxon>Clostridium</taxon>
    </lineage>
</organism>
<evidence type="ECO:0000256" key="1">
    <source>
        <dbReference type="SAM" id="Coils"/>
    </source>
</evidence>
<keyword evidence="1" id="KW-0175">Coiled coil</keyword>
<dbReference type="Proteomes" id="UP000250234">
    <property type="component" value="Unassembled WGS sequence"/>
</dbReference>
<feature type="region of interest" description="Disordered" evidence="2">
    <location>
        <begin position="111"/>
        <end position="133"/>
    </location>
</feature>
<protein>
    <submittedName>
        <fullName evidence="3">Uncharacterized protein</fullName>
    </submittedName>
</protein>
<sequence length="274" mass="31627">MQNFSNPKDSNVKKTLEFLHKNDSIKNDYLKCKNPKSRIDFLKNCKDLNLENITQYLTREVRKELLRDTYLEFKVDAEEQKENSMETNNCELESNCEKNIDDISSLQHSFFDKDSSKSNKSDEIKPDTLGNKKLIDSSEPKEITLIGSETINYQKEIDRLSNSLTKLREKNSELKEVINSFINLNNKTTDISNKNENSLESDSLREIKHIASLRSISSKKTDISISTDLLRKVTLLFVENKIIDPTSLAIENINAYSLITETILLKFINQNSFL</sequence>
<name>A0A2X3BZK5_CLOPF</name>
<dbReference type="AlphaFoldDB" id="A0A2X3BZK5"/>
<proteinExistence type="predicted"/>
<gene>
    <name evidence="3" type="ORF">NCTC8081_00294</name>
</gene>